<comment type="caution">
    <text evidence="5">The sequence shown here is derived from an EMBL/GenBank/DDBJ whole genome shotgun (WGS) entry which is preliminary data.</text>
</comment>
<dbReference type="AlphaFoldDB" id="A0A836CD84"/>
<evidence type="ECO:0000256" key="4">
    <source>
        <dbReference type="PIRNR" id="PIRNR000779"/>
    </source>
</evidence>
<keyword evidence="6" id="KW-1185">Reference proteome</keyword>
<dbReference type="SUPFAM" id="SSF50249">
    <property type="entry name" value="Nucleic acid-binding proteins"/>
    <property type="match status" value="1"/>
</dbReference>
<protein>
    <recommendedName>
        <fullName evidence="4">DNA-directed RNA polymerases I, II, and III subunit RPABC3</fullName>
    </recommendedName>
</protein>
<organism evidence="5 6">
    <name type="scientific">Tribonema minus</name>
    <dbReference type="NCBI Taxonomy" id="303371"/>
    <lineage>
        <taxon>Eukaryota</taxon>
        <taxon>Sar</taxon>
        <taxon>Stramenopiles</taxon>
        <taxon>Ochrophyta</taxon>
        <taxon>PX clade</taxon>
        <taxon>Xanthophyceae</taxon>
        <taxon>Tribonematales</taxon>
        <taxon>Tribonemataceae</taxon>
        <taxon>Tribonema</taxon>
    </lineage>
</organism>
<evidence type="ECO:0000313" key="5">
    <source>
        <dbReference type="EMBL" id="KAG5180863.1"/>
    </source>
</evidence>
<evidence type="ECO:0000256" key="3">
    <source>
        <dbReference type="ARBA" id="ARBA00023242"/>
    </source>
</evidence>
<dbReference type="InterPro" id="IPR012340">
    <property type="entry name" value="NA-bd_OB-fold"/>
</dbReference>
<reference evidence="5" key="1">
    <citation type="submission" date="2021-02" db="EMBL/GenBank/DDBJ databases">
        <title>First Annotated Genome of the Yellow-green Alga Tribonema minus.</title>
        <authorList>
            <person name="Mahan K.M."/>
        </authorList>
    </citation>
    <scope>NUCLEOTIDE SEQUENCE</scope>
    <source>
        <strain evidence="5">UTEX B ZZ1240</strain>
    </source>
</reference>
<dbReference type="GO" id="GO:0006351">
    <property type="term" value="P:DNA-templated transcription"/>
    <property type="evidence" value="ECO:0007669"/>
    <property type="project" value="UniProtKB-UniRule"/>
</dbReference>
<accession>A0A836CD84</accession>
<comment type="function">
    <text evidence="4">DNA-dependent RNA polymerase catalyzes the transcription of DNA into RNA using the four ribonucleoside triphosphates as substrates. Common component of RNA polymerases I, II and III which synthesize ribosomal RNA precursors, mRNA precursors and many functional non-coding RNAs, and small RNAs, such as 5S rRNA and tRNAs, respectively.</text>
</comment>
<dbReference type="InterPro" id="IPR005570">
    <property type="entry name" value="RPABC3"/>
</dbReference>
<comment type="similarity">
    <text evidence="2 4">Belongs to the eukaryotic RPB8 RNA polymerase subunit family.</text>
</comment>
<gene>
    <name evidence="5" type="ORF">JKP88DRAFT_222885</name>
</gene>
<dbReference type="PANTHER" id="PTHR10917:SF0">
    <property type="entry name" value="DNA-DIRECTED RNA POLYMERASES I, II, AND III SUBUNIT RPABC3"/>
    <property type="match status" value="1"/>
</dbReference>
<name>A0A836CD84_9STRA</name>
<proteinExistence type="inferred from homology"/>
<dbReference type="Proteomes" id="UP000664859">
    <property type="component" value="Unassembled WGS sequence"/>
</dbReference>
<dbReference type="OrthoDB" id="20018at2759"/>
<dbReference type="EMBL" id="JAFCMP010000357">
    <property type="protein sequence ID" value="KAG5180863.1"/>
    <property type="molecule type" value="Genomic_DNA"/>
</dbReference>
<keyword evidence="3 4" id="KW-0539">Nucleus</keyword>
<dbReference type="PANTHER" id="PTHR10917">
    <property type="entry name" value="DNA-DIRECTED RNA POLYMERASES I, II, AND III SUBUNIT RPABC3"/>
    <property type="match status" value="1"/>
</dbReference>
<evidence type="ECO:0000256" key="2">
    <source>
        <dbReference type="ARBA" id="ARBA00008912"/>
    </source>
</evidence>
<comment type="subcellular location">
    <subcellularLocation>
        <location evidence="1">Nucleus</location>
    </subcellularLocation>
</comment>
<sequence length="148" mass="16839">MSSTGILFEDLFQVTQLNPTGKKFDRVNRLACKAVTFEMDLLLDINSEIYTVRQNDKLSLVLSSTLALDGAPDDGTYRPIEHEETLASRYEYVMHGRVFKYEQLTGTQVQVSASFGGLLMRLTGEQRHLVHISIDQRIYLLIRQNRGA</sequence>
<dbReference type="PIRSF" id="PIRSF000779">
    <property type="entry name" value="RNA_pol_Rpb8"/>
    <property type="match status" value="1"/>
</dbReference>
<dbReference type="GO" id="GO:0005665">
    <property type="term" value="C:RNA polymerase II, core complex"/>
    <property type="evidence" value="ECO:0007669"/>
    <property type="project" value="UniProtKB-UniRule"/>
</dbReference>
<dbReference type="Pfam" id="PF03870">
    <property type="entry name" value="RNA_pol_Rpb8"/>
    <property type="match status" value="1"/>
</dbReference>
<dbReference type="SMART" id="SM00658">
    <property type="entry name" value="RPOL8c"/>
    <property type="match status" value="1"/>
</dbReference>
<dbReference type="GO" id="GO:0003899">
    <property type="term" value="F:DNA-directed RNA polymerase activity"/>
    <property type="evidence" value="ECO:0007669"/>
    <property type="project" value="UniProtKB-UniRule"/>
</dbReference>
<evidence type="ECO:0000256" key="1">
    <source>
        <dbReference type="ARBA" id="ARBA00004123"/>
    </source>
</evidence>
<dbReference type="Gene3D" id="2.40.50.140">
    <property type="entry name" value="Nucleic acid-binding proteins"/>
    <property type="match status" value="1"/>
</dbReference>
<dbReference type="GO" id="GO:0005736">
    <property type="term" value="C:RNA polymerase I complex"/>
    <property type="evidence" value="ECO:0007669"/>
    <property type="project" value="TreeGrafter"/>
</dbReference>
<evidence type="ECO:0000313" key="6">
    <source>
        <dbReference type="Proteomes" id="UP000664859"/>
    </source>
</evidence>
<dbReference type="GO" id="GO:0005666">
    <property type="term" value="C:RNA polymerase III complex"/>
    <property type="evidence" value="ECO:0007669"/>
    <property type="project" value="TreeGrafter"/>
</dbReference>